<dbReference type="AlphaFoldDB" id="A0AAW0QBT2"/>
<sequence>MKDTKPEPARLSRLLLGCTCGPGPVQQAQKDCADGGGVSISGVERRSSSGALGGIDAREVKGSLWLVARRCRRRRFESVLDTLITSTIGSNEIILASPGGALLVIETRPVVALRCSLYCCGTLGGEVSARDSTPSSVFDLCLTSAPGFSPE</sequence>
<keyword evidence="2" id="KW-1185">Reference proteome</keyword>
<protein>
    <submittedName>
        <fullName evidence="1">Uncharacterized protein</fullName>
    </submittedName>
</protein>
<evidence type="ECO:0000313" key="1">
    <source>
        <dbReference type="EMBL" id="KAK8100645.1"/>
    </source>
</evidence>
<dbReference type="EMBL" id="JAQQWP010000009">
    <property type="protein sequence ID" value="KAK8100645.1"/>
    <property type="molecule type" value="Genomic_DNA"/>
</dbReference>
<reference evidence="1 2" key="1">
    <citation type="submission" date="2023-01" db="EMBL/GenBank/DDBJ databases">
        <title>Analysis of 21 Apiospora genomes using comparative genomics revels a genus with tremendous synthesis potential of carbohydrate active enzymes and secondary metabolites.</title>
        <authorList>
            <person name="Sorensen T."/>
        </authorList>
    </citation>
    <scope>NUCLEOTIDE SEQUENCE [LARGE SCALE GENOMIC DNA]</scope>
    <source>
        <strain evidence="1 2">CBS 117206</strain>
    </source>
</reference>
<evidence type="ECO:0000313" key="2">
    <source>
        <dbReference type="Proteomes" id="UP001392437"/>
    </source>
</evidence>
<dbReference type="Proteomes" id="UP001392437">
    <property type="component" value="Unassembled WGS sequence"/>
</dbReference>
<accession>A0AAW0QBT2</accession>
<proteinExistence type="predicted"/>
<organism evidence="1 2">
    <name type="scientific">Apiospora kogelbergensis</name>
    <dbReference type="NCBI Taxonomy" id="1337665"/>
    <lineage>
        <taxon>Eukaryota</taxon>
        <taxon>Fungi</taxon>
        <taxon>Dikarya</taxon>
        <taxon>Ascomycota</taxon>
        <taxon>Pezizomycotina</taxon>
        <taxon>Sordariomycetes</taxon>
        <taxon>Xylariomycetidae</taxon>
        <taxon>Amphisphaeriales</taxon>
        <taxon>Apiosporaceae</taxon>
        <taxon>Apiospora</taxon>
    </lineage>
</organism>
<name>A0AAW0QBT2_9PEZI</name>
<gene>
    <name evidence="1" type="ORF">PG999_011019</name>
</gene>
<comment type="caution">
    <text evidence="1">The sequence shown here is derived from an EMBL/GenBank/DDBJ whole genome shotgun (WGS) entry which is preliminary data.</text>
</comment>